<dbReference type="Gene3D" id="3.90.470.20">
    <property type="entry name" value="4'-phosphopantetheinyl transferase domain"/>
    <property type="match status" value="2"/>
</dbReference>
<keyword evidence="5" id="KW-1185">Reference proteome</keyword>
<sequence length="249" mass="27076">MPIKQLDDDECHIWWADAQDFPVEALRADLAATEVIRASRYRNPAARRQFVTACWLLRTTAARQLGVAPAEVRIDRRCPDCGRPHGKPQILGTSRPLYASVSHSGGRVAVALCPAVPIGVDVESVRDVPVAETALASAELAALRSLPMREHRAGFARAWVRKEAALKATGHGLRIPPDKVIVSIAEEPAELLDWPLDLPSRSVRLHTLAPGHGYIGAIALLDESRSVRVSESDATRLCSSYAEEFTVAA</sequence>
<reference evidence="4 5" key="1">
    <citation type="submission" date="2024-09" db="EMBL/GenBank/DDBJ databases">
        <authorList>
            <person name="Sun Q."/>
            <person name="Mori K."/>
        </authorList>
    </citation>
    <scope>NUCLEOTIDE SEQUENCE [LARGE SCALE GENOMIC DNA]</scope>
    <source>
        <strain evidence="4 5">JCM 3143</strain>
    </source>
</reference>
<dbReference type="Proteomes" id="UP001589532">
    <property type="component" value="Unassembled WGS sequence"/>
</dbReference>
<dbReference type="SUPFAM" id="SSF56214">
    <property type="entry name" value="4'-phosphopantetheinyl transferase"/>
    <property type="match status" value="2"/>
</dbReference>
<dbReference type="Pfam" id="PF01648">
    <property type="entry name" value="ACPS"/>
    <property type="match status" value="1"/>
</dbReference>
<dbReference type="GO" id="GO:0016740">
    <property type="term" value="F:transferase activity"/>
    <property type="evidence" value="ECO:0007669"/>
    <property type="project" value="UniProtKB-KW"/>
</dbReference>
<dbReference type="InterPro" id="IPR008278">
    <property type="entry name" value="4-PPantetheinyl_Trfase_dom"/>
</dbReference>
<name>A0ABV5S2A4_9ACTN</name>
<dbReference type="EMBL" id="JBHMBW010000019">
    <property type="protein sequence ID" value="MFB9625783.1"/>
    <property type="molecule type" value="Genomic_DNA"/>
</dbReference>
<dbReference type="InterPro" id="IPR037143">
    <property type="entry name" value="4-PPantetheinyl_Trfase_dom_sf"/>
</dbReference>
<comment type="similarity">
    <text evidence="1">Belongs to the P-Pant transferase superfamily. Gsp/Sfp/HetI/AcpT family.</text>
</comment>
<comment type="caution">
    <text evidence="4">The sequence shown here is derived from an EMBL/GenBank/DDBJ whole genome shotgun (WGS) entry which is preliminary data.</text>
</comment>
<dbReference type="PANTHER" id="PTHR12215:SF10">
    <property type="entry name" value="L-AMINOADIPATE-SEMIALDEHYDE DEHYDROGENASE-PHOSPHOPANTETHEINYL TRANSFERASE"/>
    <property type="match status" value="1"/>
</dbReference>
<evidence type="ECO:0000256" key="1">
    <source>
        <dbReference type="ARBA" id="ARBA00010990"/>
    </source>
</evidence>
<organism evidence="4 5">
    <name type="scientific">Nonomuraea helvata</name>
    <dbReference type="NCBI Taxonomy" id="37484"/>
    <lineage>
        <taxon>Bacteria</taxon>
        <taxon>Bacillati</taxon>
        <taxon>Actinomycetota</taxon>
        <taxon>Actinomycetes</taxon>
        <taxon>Streptosporangiales</taxon>
        <taxon>Streptosporangiaceae</taxon>
        <taxon>Nonomuraea</taxon>
    </lineage>
</organism>
<protein>
    <submittedName>
        <fullName evidence="4">4'-phosphopantetheinyl transferase family protein</fullName>
    </submittedName>
</protein>
<dbReference type="PANTHER" id="PTHR12215">
    <property type="entry name" value="PHOSPHOPANTETHEINE TRANSFERASE"/>
    <property type="match status" value="1"/>
</dbReference>
<dbReference type="RefSeq" id="WP_344984330.1">
    <property type="nucleotide sequence ID" value="NZ_BAAAXV010000001.1"/>
</dbReference>
<evidence type="ECO:0000259" key="3">
    <source>
        <dbReference type="Pfam" id="PF01648"/>
    </source>
</evidence>
<evidence type="ECO:0000313" key="5">
    <source>
        <dbReference type="Proteomes" id="UP001589532"/>
    </source>
</evidence>
<evidence type="ECO:0000256" key="2">
    <source>
        <dbReference type="ARBA" id="ARBA00022679"/>
    </source>
</evidence>
<feature type="domain" description="4'-phosphopantetheinyl transferase" evidence="3">
    <location>
        <begin position="117"/>
        <end position="207"/>
    </location>
</feature>
<proteinExistence type="inferred from homology"/>
<evidence type="ECO:0000313" key="4">
    <source>
        <dbReference type="EMBL" id="MFB9625783.1"/>
    </source>
</evidence>
<keyword evidence="2 4" id="KW-0808">Transferase</keyword>
<gene>
    <name evidence="4" type="ORF">ACFFSA_22090</name>
</gene>
<accession>A0ABV5S2A4</accession>
<dbReference type="InterPro" id="IPR050559">
    <property type="entry name" value="P-Pant_transferase_sf"/>
</dbReference>